<dbReference type="InterPro" id="IPR032675">
    <property type="entry name" value="LRR_dom_sf"/>
</dbReference>
<dbReference type="PANTHER" id="PTHR13318:SF190">
    <property type="entry name" value="PARTNER OF PAIRED, ISOFORM B"/>
    <property type="match status" value="1"/>
</dbReference>
<reference evidence="1" key="1">
    <citation type="journal article" date="2022" name="bioRxiv">
        <title>Genomics of Preaxostyla Flagellates Illuminates Evolutionary Transitions and the Path Towards Mitochondrial Loss.</title>
        <authorList>
            <person name="Novak L.V.F."/>
            <person name="Treitli S.C."/>
            <person name="Pyrih J."/>
            <person name="Halakuc P."/>
            <person name="Pipaliya S.V."/>
            <person name="Vacek V."/>
            <person name="Brzon O."/>
            <person name="Soukal P."/>
            <person name="Eme L."/>
            <person name="Dacks J.B."/>
            <person name="Karnkowska A."/>
            <person name="Elias M."/>
            <person name="Hampl V."/>
        </authorList>
    </citation>
    <scope>NUCLEOTIDE SEQUENCE</scope>
    <source>
        <strain evidence="1">RCP-MX</strain>
    </source>
</reference>
<name>A0ABQ8U1E8_9EUKA</name>
<dbReference type="SUPFAM" id="SSF52047">
    <property type="entry name" value="RNI-like"/>
    <property type="match status" value="1"/>
</dbReference>
<dbReference type="EMBL" id="JAPMOS010000343">
    <property type="protein sequence ID" value="KAJ4452954.1"/>
    <property type="molecule type" value="Genomic_DNA"/>
</dbReference>
<keyword evidence="2" id="KW-1185">Reference proteome</keyword>
<dbReference type="PANTHER" id="PTHR13318">
    <property type="entry name" value="PARTNER OF PAIRED, ISOFORM B-RELATED"/>
    <property type="match status" value="1"/>
</dbReference>
<dbReference type="Proteomes" id="UP001141327">
    <property type="component" value="Unassembled WGS sequence"/>
</dbReference>
<sequence length="699" mass="75822">MEGSSNLLVLPSDLLLCIVETSDRHSLQTYLQLLSLSHVIRLAVRGNPRTLSFDDDAPESRPTADALAAIIGPCIGLTKLSFCPSGSDIYQNAYRCGLTEVSYAGWVDEAFGGHDRLTVLKYLPTTFEPAIERILHHLPGLLKLRLGSEARVSTHLLAAIAGSCPHLQALRVEGNSAILDVTALAPLAGSLQQFRCPHIPPSASLDAFVSSLSAVRTLHISRCPPAALAPLASQLTCLSMEMTGDNEARLPGPWLSRLERLSLWGQPPISAPLARLLAANQTTLRRVGLEVVRLERASGFSILMAALGALPHLTHLELTCSELPRDADVTALPPEMLSRLERLVLRVAAQDASIPPPPPRVLRITSGRLKFLCLQALANLTALSLDCPVLAELLLPAYPLEQLTVNCPRPRRLIGDMHRLAPMPGLDCVRVPLCNPVWLPDLLAGAPRLRRIHVKLAQMDLCQRLCACESLVDIRLDVTVTQLPNPLILRLPGRLESLELSFSGALMPLDLQVEAPSLRRLDLRSSDMGARLSCRLACPALTALRILLAGSDITFLELAERTRPRSLTIAGSWDTARLVEMLDRQGGLLHHLELFSLVVAPSAWPQLAAALGRLPRLASLGLPIGRVPPLLSLACPKLRNLTVVVSGTEKVVLACPLLETLNGIRDPSRQLVLAVPAPNLPRWAVDGKYPDHFSGELTY</sequence>
<protein>
    <submittedName>
        <fullName evidence="1">Uncharacterized protein</fullName>
    </submittedName>
</protein>
<evidence type="ECO:0000313" key="1">
    <source>
        <dbReference type="EMBL" id="KAJ4452954.1"/>
    </source>
</evidence>
<comment type="caution">
    <text evidence="1">The sequence shown here is derived from an EMBL/GenBank/DDBJ whole genome shotgun (WGS) entry which is preliminary data.</text>
</comment>
<evidence type="ECO:0000313" key="2">
    <source>
        <dbReference type="Proteomes" id="UP001141327"/>
    </source>
</evidence>
<proteinExistence type="predicted"/>
<gene>
    <name evidence="1" type="ORF">PAPYR_12711</name>
</gene>
<dbReference type="Gene3D" id="3.80.10.10">
    <property type="entry name" value="Ribonuclease Inhibitor"/>
    <property type="match status" value="2"/>
</dbReference>
<accession>A0ABQ8U1E8</accession>
<organism evidence="1 2">
    <name type="scientific">Paratrimastix pyriformis</name>
    <dbReference type="NCBI Taxonomy" id="342808"/>
    <lineage>
        <taxon>Eukaryota</taxon>
        <taxon>Metamonada</taxon>
        <taxon>Preaxostyla</taxon>
        <taxon>Paratrimastigidae</taxon>
        <taxon>Paratrimastix</taxon>
    </lineage>
</organism>